<keyword evidence="5" id="KW-1185">Reference proteome</keyword>
<dbReference type="EMBL" id="JAUSUH010000019">
    <property type="protein sequence ID" value="MDQ0350157.1"/>
    <property type="molecule type" value="Genomic_DNA"/>
</dbReference>
<feature type="compositionally biased region" description="Acidic residues" evidence="2">
    <location>
        <begin position="483"/>
        <end position="498"/>
    </location>
</feature>
<evidence type="ECO:0000256" key="2">
    <source>
        <dbReference type="SAM" id="MobiDB-lite"/>
    </source>
</evidence>
<dbReference type="PANTHER" id="PTHR11070:SF2">
    <property type="entry name" value="ATP-DEPENDENT DNA HELICASE SRS2"/>
    <property type="match status" value="1"/>
</dbReference>
<dbReference type="InterPro" id="IPR027417">
    <property type="entry name" value="P-loop_NTPase"/>
</dbReference>
<proteinExistence type="predicted"/>
<reference evidence="4 5" key="1">
    <citation type="submission" date="2023-07" db="EMBL/GenBank/DDBJ databases">
        <title>Genomic Encyclopedia of Type Strains, Phase IV (KMG-IV): sequencing the most valuable type-strain genomes for metagenomic binning, comparative biology and taxonomic classification.</title>
        <authorList>
            <person name="Goeker M."/>
        </authorList>
    </citation>
    <scope>NUCLEOTIDE SEQUENCE [LARGE SCALE GENOMIC DNA]</scope>
    <source>
        <strain evidence="4 5">DSM 1277</strain>
    </source>
</reference>
<comment type="caution">
    <text evidence="4">The sequence shown here is derived from an EMBL/GenBank/DDBJ whole genome shotgun (WGS) entry which is preliminary data.</text>
</comment>
<dbReference type="Proteomes" id="UP001238467">
    <property type="component" value="Unassembled WGS sequence"/>
</dbReference>
<accession>A0ABU0DP08</accession>
<evidence type="ECO:0000256" key="1">
    <source>
        <dbReference type="ARBA" id="ARBA00034923"/>
    </source>
</evidence>
<dbReference type="Pfam" id="PF13538">
    <property type="entry name" value="UvrD_C_2"/>
    <property type="match status" value="1"/>
</dbReference>
<dbReference type="PANTHER" id="PTHR11070">
    <property type="entry name" value="UVRD / RECB / PCRA DNA HELICASE FAMILY MEMBER"/>
    <property type="match status" value="1"/>
</dbReference>
<evidence type="ECO:0000313" key="5">
    <source>
        <dbReference type="Proteomes" id="UP001238467"/>
    </source>
</evidence>
<dbReference type="InterPro" id="IPR027785">
    <property type="entry name" value="UvrD-like_helicase_C"/>
</dbReference>
<feature type="domain" description="UvrD-like helicase C-terminal" evidence="3">
    <location>
        <begin position="830"/>
        <end position="880"/>
    </location>
</feature>
<protein>
    <recommendedName>
        <fullName evidence="1">DNA 3'-5' helicase II</fullName>
    </recommendedName>
</protein>
<dbReference type="Gene3D" id="3.40.50.300">
    <property type="entry name" value="P-loop containing nucleotide triphosphate hydrolases"/>
    <property type="match status" value="2"/>
</dbReference>
<dbReference type="InterPro" id="IPR000212">
    <property type="entry name" value="DNA_helicase_UvrD/REP"/>
</dbReference>
<dbReference type="SUPFAM" id="SSF52540">
    <property type="entry name" value="P-loop containing nucleoside triphosphate hydrolases"/>
    <property type="match status" value="1"/>
</dbReference>
<evidence type="ECO:0000259" key="3">
    <source>
        <dbReference type="Pfam" id="PF13538"/>
    </source>
</evidence>
<dbReference type="RefSeq" id="WP_307064453.1">
    <property type="nucleotide sequence ID" value="NZ_JAUSUH010000019.1"/>
</dbReference>
<name>A0ABU0DP08_9HYPH</name>
<evidence type="ECO:0000313" key="4">
    <source>
        <dbReference type="EMBL" id="MDQ0350157.1"/>
    </source>
</evidence>
<sequence>MLGSGRIEEEVQRPIEDQIRSIAEETLNKIDQTAISAEALLKRPAPSAGMALASYNSLTSNAGEKLAGISEAEHRSLSELAREPAIARLVVRVEDGPERTIFITRATPLADAQCASYLSPMGRLAALPVGHDGEVLTSTGVRNYEVVEKALIKPVKKAGEWDAIDTVFESLTAGPVTVRSLRTALRSIGIEVTDDDYLAQLIAGDPTAGNIVDGIRRSVIEKMELRERSVLDLYQDNIFRLPLDTQLAILGPPGAGKTTTLIKRLRQKCDIDYLEPEEVELVERSAAGAAGHKNSWLMFTPTELLKRYVVEALGREGVPASDYTVQTWEDQRVELGRNRLGVLRSGSATSGGLIKPRARNLLPEAILHQIDWFEDFQSWQAENFWMSLGSQAVVLSEAHDSRVRTLGQRIAAILPERRSQVGAGALLAFDQLRGELSALEHEIKTATEKTIRSSIAHHARFDRDFLDKLYDFAKSARDAIEPVEDADDVDADEEEEEEAVPRGNREEAIAIYIKAQKRRARSRVQRRSIGTKSRDGRILEWLGDRGLDETSLKEVGEAELQRQALRRFANPIREYVARVRLRYGQFRRERLAQGRWYAEAIPGPDLSPLEVDLVILATLRAGRLLLADRRVVSAVDEPRYMLLRNIRSLMRNQVVVDEATDFSPIQLACMAQLSDPAIGSFVACGDFNQRITSWGARTEADLRWVFSDIDIRRIEITYRHSRPLAELAARLSGLTGHHPEAAKLPQHLTNDGPRPVLAVGLDTPSLARWLKDRIVEIEHFTGRLPSVAVLVNEEAEVQPVADALDEVLLALNIRCEACLEGRSRGRDHNVRVFDVKHIKGLEFEAVFFVGVDMLAERHPDLFDKFLYVGATRAATYLGLVTAKPTVPPALAPLVGDFGQTFDERP</sequence>
<organism evidence="4 5">
    <name type="scientific">Ancylobacter vacuolatus</name>
    <dbReference type="NCBI Taxonomy" id="223389"/>
    <lineage>
        <taxon>Bacteria</taxon>
        <taxon>Pseudomonadati</taxon>
        <taxon>Pseudomonadota</taxon>
        <taxon>Alphaproteobacteria</taxon>
        <taxon>Hyphomicrobiales</taxon>
        <taxon>Xanthobacteraceae</taxon>
        <taxon>Ancylobacter</taxon>
    </lineage>
</organism>
<feature type="region of interest" description="Disordered" evidence="2">
    <location>
        <begin position="483"/>
        <end position="502"/>
    </location>
</feature>
<gene>
    <name evidence="4" type="ORF">J2S76_004614</name>
</gene>